<dbReference type="VEuPathDB" id="FungiDB:AJ78_08498"/>
<reference evidence="1 2" key="1">
    <citation type="submission" date="2015-07" db="EMBL/GenBank/DDBJ databases">
        <title>Emmonsia species relationships and genome sequence.</title>
        <authorList>
            <consortium name="The Broad Institute Genomics Platform"/>
            <person name="Cuomo C.A."/>
            <person name="Munoz J.F."/>
            <person name="Imamovic A."/>
            <person name="Priest M.E."/>
            <person name="Young S."/>
            <person name="Clay O.K."/>
            <person name="McEwen J.G."/>
        </authorList>
    </citation>
    <scope>NUCLEOTIDE SEQUENCE [LARGE SCALE GENOMIC DNA]</scope>
    <source>
        <strain evidence="1 2">UAMH 9510</strain>
    </source>
</reference>
<dbReference type="Proteomes" id="UP000182235">
    <property type="component" value="Unassembled WGS sequence"/>
</dbReference>
<dbReference type="AlphaFoldDB" id="A0A1J9PRN2"/>
<evidence type="ECO:0000313" key="2">
    <source>
        <dbReference type="Proteomes" id="UP000182235"/>
    </source>
</evidence>
<name>A0A1J9PRN2_9EURO</name>
<organism evidence="1 2">
    <name type="scientific">Emergomyces pasteurianus Ep9510</name>
    <dbReference type="NCBI Taxonomy" id="1447872"/>
    <lineage>
        <taxon>Eukaryota</taxon>
        <taxon>Fungi</taxon>
        <taxon>Dikarya</taxon>
        <taxon>Ascomycota</taxon>
        <taxon>Pezizomycotina</taxon>
        <taxon>Eurotiomycetes</taxon>
        <taxon>Eurotiomycetidae</taxon>
        <taxon>Onygenales</taxon>
        <taxon>Ajellomycetaceae</taxon>
        <taxon>Emergomyces</taxon>
    </lineage>
</organism>
<accession>A0A1J9PRN2</accession>
<dbReference type="OrthoDB" id="4203691at2759"/>
<evidence type="ECO:0000313" key="1">
    <source>
        <dbReference type="EMBL" id="OJD10515.1"/>
    </source>
</evidence>
<proteinExistence type="predicted"/>
<sequence>MSAGRISNTTREPMKTASPLFRDLVPTNCRWKEPSFLQITFHFTELKIIRGTLEHPPHTDLQEVRNSITVQFNGAPEGPIVAHLFNDGTIRTSVEMHQENNRRNAEDARLTAEESKFPALNQTVARKQAEARKMARIQAAKMNTSGASFKSSWRRTARSKNITCSYRRRSRKELVLLEMLQESNEPGCGARYYWLFNIHRVKVNRISMLKLRRSAQLKKPRRW</sequence>
<gene>
    <name evidence="1" type="ORF">AJ78_08498</name>
</gene>
<keyword evidence="2" id="KW-1185">Reference proteome</keyword>
<dbReference type="EMBL" id="LGRN01000769">
    <property type="protein sequence ID" value="OJD10515.1"/>
    <property type="molecule type" value="Genomic_DNA"/>
</dbReference>
<comment type="caution">
    <text evidence="1">The sequence shown here is derived from an EMBL/GenBank/DDBJ whole genome shotgun (WGS) entry which is preliminary data.</text>
</comment>
<protein>
    <submittedName>
        <fullName evidence="1">Uncharacterized protein</fullName>
    </submittedName>
</protein>